<comment type="caution">
    <text evidence="3">The sequence shown here is derived from an EMBL/GenBank/DDBJ whole genome shotgun (WGS) entry which is preliminary data.</text>
</comment>
<dbReference type="Proteomes" id="UP001610432">
    <property type="component" value="Unassembled WGS sequence"/>
</dbReference>
<sequence length="257" mass="29164">MGQSQRRKMKRKASASPYPLQSERLPARGPPSKTDDPSKHDAERQNDEEEKHRSAMAKYWAAKAEALKEPFCPEGQFFGRRFHATMRVCICSKYVFVGGRLDAAQRIKDSPSQTRIPDYQWAQGGPPLSNDAIANILMQCRPGCPRSLAWIRANEVTKIAKARLKAKLNEHGGLRKQVLEKLRAKTLEALKQVNASQDEVREVLSMLPERDDDEMTEIMEPEPGLDEELLTRVMEAHERLQNTMREAEELRAALTAS</sequence>
<dbReference type="GeneID" id="98149090"/>
<feature type="region of interest" description="Disordered" evidence="2">
    <location>
        <begin position="1"/>
        <end position="55"/>
    </location>
</feature>
<evidence type="ECO:0000256" key="2">
    <source>
        <dbReference type="SAM" id="MobiDB-lite"/>
    </source>
</evidence>
<dbReference type="EMBL" id="JBFXLQ010000079">
    <property type="protein sequence ID" value="KAL2860949.1"/>
    <property type="molecule type" value="Genomic_DNA"/>
</dbReference>
<protein>
    <submittedName>
        <fullName evidence="3">Uncharacterized protein</fullName>
    </submittedName>
</protein>
<keyword evidence="4" id="KW-1185">Reference proteome</keyword>
<feature type="compositionally biased region" description="Basic residues" evidence="2">
    <location>
        <begin position="1"/>
        <end position="13"/>
    </location>
</feature>
<evidence type="ECO:0000256" key="1">
    <source>
        <dbReference type="SAM" id="Coils"/>
    </source>
</evidence>
<evidence type="ECO:0000313" key="3">
    <source>
        <dbReference type="EMBL" id="KAL2860949.1"/>
    </source>
</evidence>
<feature type="compositionally biased region" description="Basic and acidic residues" evidence="2">
    <location>
        <begin position="33"/>
        <end position="53"/>
    </location>
</feature>
<dbReference type="RefSeq" id="XP_070880843.1">
    <property type="nucleotide sequence ID" value="XM_071034018.1"/>
</dbReference>
<feature type="coiled-coil region" evidence="1">
    <location>
        <begin position="230"/>
        <end position="257"/>
    </location>
</feature>
<organism evidence="3 4">
    <name type="scientific">Aspergillus lucknowensis</name>
    <dbReference type="NCBI Taxonomy" id="176173"/>
    <lineage>
        <taxon>Eukaryota</taxon>
        <taxon>Fungi</taxon>
        <taxon>Dikarya</taxon>
        <taxon>Ascomycota</taxon>
        <taxon>Pezizomycotina</taxon>
        <taxon>Eurotiomycetes</taxon>
        <taxon>Eurotiomycetidae</taxon>
        <taxon>Eurotiales</taxon>
        <taxon>Aspergillaceae</taxon>
        <taxon>Aspergillus</taxon>
        <taxon>Aspergillus subgen. Nidulantes</taxon>
    </lineage>
</organism>
<evidence type="ECO:0000313" key="4">
    <source>
        <dbReference type="Proteomes" id="UP001610432"/>
    </source>
</evidence>
<keyword evidence="1" id="KW-0175">Coiled coil</keyword>
<accession>A0ABR4L8U6</accession>
<proteinExistence type="predicted"/>
<reference evidence="3 4" key="1">
    <citation type="submission" date="2024-07" db="EMBL/GenBank/DDBJ databases">
        <title>Section-level genome sequencing and comparative genomics of Aspergillus sections Usti and Cavernicolus.</title>
        <authorList>
            <consortium name="Lawrence Berkeley National Laboratory"/>
            <person name="Nybo J.L."/>
            <person name="Vesth T.C."/>
            <person name="Theobald S."/>
            <person name="Frisvad J.C."/>
            <person name="Larsen T.O."/>
            <person name="Kjaerboelling I."/>
            <person name="Rothschild-Mancinelli K."/>
            <person name="Lyhne E.K."/>
            <person name="Kogle M.E."/>
            <person name="Barry K."/>
            <person name="Clum A."/>
            <person name="Na H."/>
            <person name="Ledsgaard L."/>
            <person name="Lin J."/>
            <person name="Lipzen A."/>
            <person name="Kuo A."/>
            <person name="Riley R."/>
            <person name="Mondo S."/>
            <person name="Labutti K."/>
            <person name="Haridas S."/>
            <person name="Pangalinan J."/>
            <person name="Salamov A.A."/>
            <person name="Simmons B.A."/>
            <person name="Magnuson J.K."/>
            <person name="Chen J."/>
            <person name="Drula E."/>
            <person name="Henrissat B."/>
            <person name="Wiebenga A."/>
            <person name="Lubbers R.J."/>
            <person name="Gomes A.C."/>
            <person name="Macurrencykelacurrency M.R."/>
            <person name="Stajich J."/>
            <person name="Grigoriev I.V."/>
            <person name="Mortensen U.H."/>
            <person name="De Vries R.P."/>
            <person name="Baker S.E."/>
            <person name="Andersen M.R."/>
        </authorList>
    </citation>
    <scope>NUCLEOTIDE SEQUENCE [LARGE SCALE GENOMIC DNA]</scope>
    <source>
        <strain evidence="3 4">CBS 449.75</strain>
    </source>
</reference>
<gene>
    <name evidence="3" type="ORF">BJX67DRAFT_386182</name>
</gene>
<name>A0ABR4L8U6_9EURO</name>